<name>A0A182HQD8_ANOAR</name>
<evidence type="ECO:0000259" key="6">
    <source>
        <dbReference type="SMART" id="SM01332"/>
    </source>
</evidence>
<evidence type="ECO:0000256" key="3">
    <source>
        <dbReference type="ARBA" id="ARBA00023306"/>
    </source>
</evidence>
<keyword evidence="2 4" id="KW-0195">Cyclin</keyword>
<dbReference type="InterPro" id="IPR048258">
    <property type="entry name" value="Cyclins_cyclin-box"/>
</dbReference>
<dbReference type="InterPro" id="IPR004367">
    <property type="entry name" value="Cyclin_C-dom"/>
</dbReference>
<dbReference type="PIRSF" id="PIRSF001771">
    <property type="entry name" value="Cyclin_A_B_D_E"/>
    <property type="match status" value="1"/>
</dbReference>
<keyword evidence="1" id="KW-0132">Cell division</keyword>
<organism evidence="7 8">
    <name type="scientific">Anopheles arabiensis</name>
    <name type="common">Mosquito</name>
    <dbReference type="NCBI Taxonomy" id="7173"/>
    <lineage>
        <taxon>Eukaryota</taxon>
        <taxon>Metazoa</taxon>
        <taxon>Ecdysozoa</taxon>
        <taxon>Arthropoda</taxon>
        <taxon>Hexapoda</taxon>
        <taxon>Insecta</taxon>
        <taxon>Pterygota</taxon>
        <taxon>Neoptera</taxon>
        <taxon>Endopterygota</taxon>
        <taxon>Diptera</taxon>
        <taxon>Nematocera</taxon>
        <taxon>Culicoidea</taxon>
        <taxon>Culicidae</taxon>
        <taxon>Anophelinae</taxon>
        <taxon>Anopheles</taxon>
    </lineage>
</organism>
<dbReference type="PANTHER" id="PTHR10177">
    <property type="entry name" value="CYCLINS"/>
    <property type="match status" value="1"/>
</dbReference>
<protein>
    <submittedName>
        <fullName evidence="7">Uncharacterized protein</fullName>
    </submittedName>
</protein>
<dbReference type="Pfam" id="PF00134">
    <property type="entry name" value="Cyclin_N"/>
    <property type="match status" value="1"/>
</dbReference>
<sequence length="502" mass="56429">MAAFRIHEDLEKENRVLAPVGGKKNAILASNNGAGGLPAGKNVILHSIGIQHQQQRTMFSVLSNVQSNVANMEKTVKEGKVKNLRPGGAVLLPKSGKVSDENAVEAKQNIQVKAVKKSSAPNEPFKGFEIYDESKENVKEMCVPKKDDAILEKRAPLQELKHAELLETPMSVGENFSPMSIDKSTSIIVEEGPIPRNDRERFFEVEEYQEDILLYLKEAEKRNRPKPGYMLKQTDITHSMRTILVDWLVEVSEEYKLQGETLALAVSYIDRFLSFMSVVRAKLQLVGTAAMFIAAKYEEIYPPDVSEFVYITDDTYTKTQVLRMEQLILKVLSFDLTVPTSLVFTNTYCVMNDVPDKVKYLTMYLCELSLLEADPFLTYMPSKIAAGALALARRTLDLPMWSKMLENNTGYKLVDMKDIILDLNKTHVDAVTMQQQAIQEKYKSKTYHEVASLPATEITKESFDKICATLCNSSAATLLLSNTDSELLKEMGRENPSNLLFV</sequence>
<evidence type="ECO:0000256" key="1">
    <source>
        <dbReference type="ARBA" id="ARBA00022618"/>
    </source>
</evidence>
<dbReference type="InterPro" id="IPR006671">
    <property type="entry name" value="Cyclin_N"/>
</dbReference>
<dbReference type="VEuPathDB" id="VectorBase:AARA21_004846"/>
<dbReference type="Pfam" id="PF02984">
    <property type="entry name" value="Cyclin_C"/>
    <property type="match status" value="1"/>
</dbReference>
<dbReference type="VEuPathDB" id="VectorBase:AARA003481"/>
<dbReference type="GO" id="GO:0044772">
    <property type="term" value="P:mitotic cell cycle phase transition"/>
    <property type="evidence" value="ECO:0007669"/>
    <property type="project" value="InterPro"/>
</dbReference>
<dbReference type="Gene3D" id="1.10.472.10">
    <property type="entry name" value="Cyclin-like"/>
    <property type="match status" value="2"/>
</dbReference>
<evidence type="ECO:0000256" key="4">
    <source>
        <dbReference type="RuleBase" id="RU000383"/>
    </source>
</evidence>
<dbReference type="GeneID" id="120902147"/>
<dbReference type="Proteomes" id="UP000075840">
    <property type="component" value="Unassembled WGS sequence"/>
</dbReference>
<reference evidence="7" key="1">
    <citation type="submission" date="2022-08" db="UniProtKB">
        <authorList>
            <consortium name="EnsemblMetazoa"/>
        </authorList>
    </citation>
    <scope>IDENTIFICATION</scope>
    <source>
        <strain evidence="7">Dongola</strain>
    </source>
</reference>
<dbReference type="FunFam" id="1.10.472.10:FF:000001">
    <property type="entry name" value="G2/mitotic-specific cyclin"/>
    <property type="match status" value="1"/>
</dbReference>
<dbReference type="PROSITE" id="PS00292">
    <property type="entry name" value="CYCLINS"/>
    <property type="match status" value="1"/>
</dbReference>
<evidence type="ECO:0000259" key="5">
    <source>
        <dbReference type="SMART" id="SM00385"/>
    </source>
</evidence>
<dbReference type="EMBL" id="APCN01003311">
    <property type="status" value="NOT_ANNOTATED_CDS"/>
    <property type="molecule type" value="Genomic_DNA"/>
</dbReference>
<dbReference type="InterPro" id="IPR046965">
    <property type="entry name" value="Cyclin_A/B-like"/>
</dbReference>
<dbReference type="SMART" id="SM01332">
    <property type="entry name" value="Cyclin_C"/>
    <property type="match status" value="1"/>
</dbReference>
<feature type="domain" description="Cyclin C-terminal" evidence="6">
    <location>
        <begin position="339"/>
        <end position="456"/>
    </location>
</feature>
<keyword evidence="8" id="KW-1185">Reference proteome</keyword>
<dbReference type="InterPro" id="IPR039361">
    <property type="entry name" value="Cyclin"/>
</dbReference>
<dbReference type="GO" id="GO:0051301">
    <property type="term" value="P:cell division"/>
    <property type="evidence" value="ECO:0007669"/>
    <property type="project" value="UniProtKB-KW"/>
</dbReference>
<dbReference type="EnsemblMetazoa" id="AARA003481-RA">
    <property type="protein sequence ID" value="AARA003481-PA"/>
    <property type="gene ID" value="AARA003481"/>
</dbReference>
<dbReference type="InterPro" id="IPR036915">
    <property type="entry name" value="Cyclin-like_sf"/>
</dbReference>
<feature type="domain" description="Cyclin-like" evidence="5">
    <location>
        <begin position="246"/>
        <end position="330"/>
    </location>
</feature>
<dbReference type="SUPFAM" id="SSF47954">
    <property type="entry name" value="Cyclin-like"/>
    <property type="match status" value="2"/>
</dbReference>
<evidence type="ECO:0000256" key="2">
    <source>
        <dbReference type="ARBA" id="ARBA00023127"/>
    </source>
</evidence>
<feature type="domain" description="Cyclin-like" evidence="5">
    <location>
        <begin position="343"/>
        <end position="425"/>
    </location>
</feature>
<dbReference type="KEGG" id="aara:120902147"/>
<dbReference type="RefSeq" id="XP_040166619.1">
    <property type="nucleotide sequence ID" value="XM_040310685.1"/>
</dbReference>
<keyword evidence="3" id="KW-0131">Cell cycle</keyword>
<dbReference type="GO" id="GO:0005634">
    <property type="term" value="C:nucleus"/>
    <property type="evidence" value="ECO:0007669"/>
    <property type="project" value="UniProtKB-ARBA"/>
</dbReference>
<proteinExistence type="inferred from homology"/>
<dbReference type="GO" id="GO:0016538">
    <property type="term" value="F:cyclin-dependent protein serine/threonine kinase regulator activity"/>
    <property type="evidence" value="ECO:0007669"/>
    <property type="project" value="InterPro"/>
</dbReference>
<dbReference type="AlphaFoldDB" id="A0A182HQD8"/>
<evidence type="ECO:0000313" key="8">
    <source>
        <dbReference type="Proteomes" id="UP000075840"/>
    </source>
</evidence>
<dbReference type="CDD" id="cd20504">
    <property type="entry name" value="CYCLIN_CCNA_rpt1"/>
    <property type="match status" value="1"/>
</dbReference>
<comment type="similarity">
    <text evidence="4">Belongs to the cyclin family.</text>
</comment>
<dbReference type="InterPro" id="IPR013763">
    <property type="entry name" value="Cyclin-like_dom"/>
</dbReference>
<accession>A0A182HQD8</accession>
<evidence type="ECO:0000313" key="7">
    <source>
        <dbReference type="EnsemblMetazoa" id="AARA003481-PA"/>
    </source>
</evidence>
<dbReference type="SMART" id="SM00385">
    <property type="entry name" value="CYCLIN"/>
    <property type="match status" value="2"/>
</dbReference>